<protein>
    <submittedName>
        <fullName evidence="4">Uncharacterized protein</fullName>
    </submittedName>
</protein>
<dbReference type="GO" id="GO:0042775">
    <property type="term" value="P:mitochondrial ATP synthesis coupled electron transport"/>
    <property type="evidence" value="ECO:0007669"/>
    <property type="project" value="TreeGrafter"/>
</dbReference>
<keyword evidence="3" id="KW-1015">Disulfide bond</keyword>
<dbReference type="SUPFAM" id="SSF47694">
    <property type="entry name" value="Cytochrome c oxidase subunit h"/>
    <property type="match status" value="1"/>
</dbReference>
<evidence type="ECO:0000313" key="5">
    <source>
        <dbReference type="Proteomes" id="UP001152747"/>
    </source>
</evidence>
<dbReference type="AlphaFoldDB" id="A0A9P1I564"/>
<comment type="caution">
    <text evidence="4">The sequence shown here is derived from an EMBL/GenBank/DDBJ whole genome shotgun (WGS) entry which is preliminary data.</text>
</comment>
<evidence type="ECO:0000256" key="3">
    <source>
        <dbReference type="ARBA" id="ARBA00023157"/>
    </source>
</evidence>
<organism evidence="4 5">
    <name type="scientific">Caenorhabditis angaria</name>
    <dbReference type="NCBI Taxonomy" id="860376"/>
    <lineage>
        <taxon>Eukaryota</taxon>
        <taxon>Metazoa</taxon>
        <taxon>Ecdysozoa</taxon>
        <taxon>Nematoda</taxon>
        <taxon>Chromadorea</taxon>
        <taxon>Rhabditida</taxon>
        <taxon>Rhabditina</taxon>
        <taxon>Rhabditomorpha</taxon>
        <taxon>Rhabditoidea</taxon>
        <taxon>Rhabditidae</taxon>
        <taxon>Peloderinae</taxon>
        <taxon>Caenorhabditis</taxon>
    </lineage>
</organism>
<dbReference type="EMBL" id="CANHGI010000001">
    <property type="protein sequence ID" value="CAI5438524.1"/>
    <property type="molecule type" value="Genomic_DNA"/>
</dbReference>
<name>A0A9P1I564_9PELO</name>
<dbReference type="Proteomes" id="UP001152747">
    <property type="component" value="Unassembled WGS sequence"/>
</dbReference>
<dbReference type="PANTHER" id="PTHR46690:SF1">
    <property type="entry name" value="CYTOCHROME C OXIDASE ASSEMBLY FACTOR 6 HOMOLOG"/>
    <property type="match status" value="1"/>
</dbReference>
<comment type="subcellular location">
    <subcellularLocation>
        <location evidence="1">Mitochondrion</location>
    </subcellularLocation>
</comment>
<keyword evidence="2" id="KW-0496">Mitochondrion</keyword>
<evidence type="ECO:0000256" key="1">
    <source>
        <dbReference type="ARBA" id="ARBA00004173"/>
    </source>
</evidence>
<evidence type="ECO:0000313" key="4">
    <source>
        <dbReference type="EMBL" id="CAI5438524.1"/>
    </source>
</evidence>
<dbReference type="InterPro" id="IPR036549">
    <property type="entry name" value="CX6/COA6-like_sf"/>
</dbReference>
<dbReference type="InterPro" id="IPR042289">
    <property type="entry name" value="COA6"/>
</dbReference>
<dbReference type="InterPro" id="IPR048280">
    <property type="entry name" value="COX6B-like"/>
</dbReference>
<proteinExistence type="predicted"/>
<evidence type="ECO:0000256" key="2">
    <source>
        <dbReference type="ARBA" id="ARBA00023128"/>
    </source>
</evidence>
<sequence length="247" mass="29262">MGDKLKSERRKCYEARDKYVECVERFLDQGKNETEANNLCKKERKGFDSDCPASWVTHFLRKYQFERYKKTLSEQGVNIVDKNALFFSEKLLTPSAESMLQKGYSIPDKIEISKTLSEILRTSLYHDPIVRENCLKLLEAKKGNMMDKDIVEGTRVMATFFFCEKNNKKLREKYLKISESFPICKQNILKKRIDLPTFEKCLYKSDVINFYFKKQIELENYEILKEIIINHGDFIDLYESIEDICKK</sequence>
<dbReference type="Pfam" id="PF02297">
    <property type="entry name" value="COX6B"/>
    <property type="match status" value="1"/>
</dbReference>
<dbReference type="PANTHER" id="PTHR46690">
    <property type="entry name" value="CYTOCHROME C OXIDASE ASSEMBLY FACTOR 6 HOMOLOG"/>
    <property type="match status" value="1"/>
</dbReference>
<reference evidence="4" key="1">
    <citation type="submission" date="2022-11" db="EMBL/GenBank/DDBJ databases">
        <authorList>
            <person name="Kikuchi T."/>
        </authorList>
    </citation>
    <scope>NUCLEOTIDE SEQUENCE</scope>
    <source>
        <strain evidence="4">PS1010</strain>
    </source>
</reference>
<dbReference type="GO" id="GO:0008535">
    <property type="term" value="P:respiratory chain complex IV assembly"/>
    <property type="evidence" value="ECO:0007669"/>
    <property type="project" value="InterPro"/>
</dbReference>
<dbReference type="GO" id="GO:0005739">
    <property type="term" value="C:mitochondrion"/>
    <property type="evidence" value="ECO:0007669"/>
    <property type="project" value="UniProtKB-SubCell"/>
</dbReference>
<dbReference type="OrthoDB" id="16284at2759"/>
<dbReference type="Gene3D" id="1.10.10.140">
    <property type="entry name" value="Cytochrome c oxidase, subunit VIb"/>
    <property type="match status" value="1"/>
</dbReference>
<accession>A0A9P1I564</accession>
<gene>
    <name evidence="4" type="ORF">CAMP_LOCUS1161</name>
</gene>
<keyword evidence="5" id="KW-1185">Reference proteome</keyword>